<dbReference type="Pfam" id="PF01612">
    <property type="entry name" value="DNA_pol_A_exo1"/>
    <property type="match status" value="1"/>
</dbReference>
<dbReference type="InterPro" id="IPR012337">
    <property type="entry name" value="RNaseH-like_sf"/>
</dbReference>
<gene>
    <name evidence="2" type="ORF">PsYK624_085660</name>
</gene>
<dbReference type="InterPro" id="IPR036397">
    <property type="entry name" value="RNaseH_sf"/>
</dbReference>
<proteinExistence type="predicted"/>
<accession>A0A9P3LFV1</accession>
<name>A0A9P3LFV1_9APHY</name>
<protein>
    <submittedName>
        <fullName evidence="2">Ribonuclease H-like domain-containing protein</fullName>
    </submittedName>
</protein>
<dbReference type="EMBL" id="BPQB01000026">
    <property type="protein sequence ID" value="GJE92412.1"/>
    <property type="molecule type" value="Genomic_DNA"/>
</dbReference>
<dbReference type="OrthoDB" id="26838at2759"/>
<evidence type="ECO:0000313" key="3">
    <source>
        <dbReference type="Proteomes" id="UP000703269"/>
    </source>
</evidence>
<dbReference type="SUPFAM" id="SSF53098">
    <property type="entry name" value="Ribonuclease H-like"/>
    <property type="match status" value="1"/>
</dbReference>
<reference evidence="2 3" key="1">
    <citation type="submission" date="2021-08" db="EMBL/GenBank/DDBJ databases">
        <title>Draft Genome Sequence of Phanerochaete sordida strain YK-624.</title>
        <authorList>
            <person name="Mori T."/>
            <person name="Dohra H."/>
            <person name="Suzuki T."/>
            <person name="Kawagishi H."/>
            <person name="Hirai H."/>
        </authorList>
    </citation>
    <scope>NUCLEOTIDE SEQUENCE [LARGE SCALE GENOMIC DNA]</scope>
    <source>
        <strain evidence="2 3">YK-624</strain>
    </source>
</reference>
<dbReference type="GO" id="GO:0006139">
    <property type="term" value="P:nucleobase-containing compound metabolic process"/>
    <property type="evidence" value="ECO:0007669"/>
    <property type="project" value="InterPro"/>
</dbReference>
<dbReference type="InterPro" id="IPR002562">
    <property type="entry name" value="3'-5'_exonuclease_dom"/>
</dbReference>
<dbReference type="GO" id="GO:0003676">
    <property type="term" value="F:nucleic acid binding"/>
    <property type="evidence" value="ECO:0007669"/>
    <property type="project" value="InterPro"/>
</dbReference>
<dbReference type="Proteomes" id="UP000703269">
    <property type="component" value="Unassembled WGS sequence"/>
</dbReference>
<organism evidence="2 3">
    <name type="scientific">Phanerochaete sordida</name>
    <dbReference type="NCBI Taxonomy" id="48140"/>
    <lineage>
        <taxon>Eukaryota</taxon>
        <taxon>Fungi</taxon>
        <taxon>Dikarya</taxon>
        <taxon>Basidiomycota</taxon>
        <taxon>Agaricomycotina</taxon>
        <taxon>Agaricomycetes</taxon>
        <taxon>Polyporales</taxon>
        <taxon>Phanerochaetaceae</taxon>
        <taxon>Phanerochaete</taxon>
    </lineage>
</organism>
<keyword evidence="3" id="KW-1185">Reference proteome</keyword>
<feature type="domain" description="3'-5' exonuclease" evidence="1">
    <location>
        <begin position="19"/>
        <end position="226"/>
    </location>
</feature>
<dbReference type="AlphaFoldDB" id="A0A9P3LFV1"/>
<evidence type="ECO:0000259" key="1">
    <source>
        <dbReference type="Pfam" id="PF01612"/>
    </source>
</evidence>
<evidence type="ECO:0000313" key="2">
    <source>
        <dbReference type="EMBL" id="GJE92412.1"/>
    </source>
</evidence>
<comment type="caution">
    <text evidence="2">The sequence shown here is derived from an EMBL/GenBank/DDBJ whole genome shotgun (WGS) entry which is preliminary data.</text>
</comment>
<dbReference type="PANTHER" id="PTHR43040:SF1">
    <property type="entry name" value="RIBONUCLEASE D"/>
    <property type="match status" value="1"/>
</dbReference>
<dbReference type="Gene3D" id="3.30.420.10">
    <property type="entry name" value="Ribonuclease H-like superfamily/Ribonuclease H"/>
    <property type="match status" value="1"/>
</dbReference>
<sequence>MPAPQPNPNSPVPLNYVYCDSPATYASAVWMLRSAPYLILDCEGNNLGRAGGSVTLICVGTPFAEHIFLFDLLSPLITSRDVYLLLHLLCDPTLLKVVWDGRMDYLEIFTSFGAALDGVLDLQVVEVASRQTVRGEGERDRIDRLRHSYISQQLAKKDQLQDLHSVIGLQRCWVDCGYAREVGKDPQVMSMHKNRGCEMWERRPLTEQLLQYAAKDILLIGVLYPHFDRNGWIPKDDAGYARLMRACKRYISAHREQGKSLDADVFRPCSIMPLDTLAEPLGPLHRCHACNRALSASAFETCPGVAPSSPGSDSAPRHTVLRRPRCRLCSILAAKNGLRVDDRWLVT</sequence>
<dbReference type="PANTHER" id="PTHR43040">
    <property type="entry name" value="RIBONUCLEASE D"/>
    <property type="match status" value="1"/>
</dbReference>
<dbReference type="GO" id="GO:0008408">
    <property type="term" value="F:3'-5' exonuclease activity"/>
    <property type="evidence" value="ECO:0007669"/>
    <property type="project" value="InterPro"/>
</dbReference>